<name>A0ABN1MLZ7_9FLAO</name>
<keyword evidence="2" id="KW-1185">Reference proteome</keyword>
<reference evidence="1 2" key="1">
    <citation type="journal article" date="2019" name="Int. J. Syst. Evol. Microbiol.">
        <title>The Global Catalogue of Microorganisms (GCM) 10K type strain sequencing project: providing services to taxonomists for standard genome sequencing and annotation.</title>
        <authorList>
            <consortium name="The Broad Institute Genomics Platform"/>
            <consortium name="The Broad Institute Genome Sequencing Center for Infectious Disease"/>
            <person name="Wu L."/>
            <person name="Ma J."/>
        </authorList>
    </citation>
    <scope>NUCLEOTIDE SEQUENCE [LARGE SCALE GENOMIC DNA]</scope>
    <source>
        <strain evidence="1 2">JCM 16083</strain>
    </source>
</reference>
<evidence type="ECO:0000313" key="1">
    <source>
        <dbReference type="EMBL" id="GAA0874260.1"/>
    </source>
</evidence>
<sequence length="130" mass="15064">MRNVLVSILFVALTLPFLVRFVVVSHYFSNYEYYSEVLCENKDKPELKCNGSCQLSEELKDSSPESNNDPNRTIENLRVEISFFVVDTYEFPNYGCSTELTDKPLEGGQDTYTYLLIEEIFKPPIYTSFL</sequence>
<proteinExistence type="predicted"/>
<accession>A0ABN1MLZ7</accession>
<dbReference type="EMBL" id="BAAAFH010000003">
    <property type="protein sequence ID" value="GAA0874260.1"/>
    <property type="molecule type" value="Genomic_DNA"/>
</dbReference>
<evidence type="ECO:0008006" key="3">
    <source>
        <dbReference type="Google" id="ProtNLM"/>
    </source>
</evidence>
<protein>
    <recommendedName>
        <fullName evidence="3">Transmembrane protein</fullName>
    </recommendedName>
</protein>
<gene>
    <name evidence="1" type="ORF">GCM10009118_06680</name>
</gene>
<dbReference type="Proteomes" id="UP001501126">
    <property type="component" value="Unassembled WGS sequence"/>
</dbReference>
<evidence type="ECO:0000313" key="2">
    <source>
        <dbReference type="Proteomes" id="UP001501126"/>
    </source>
</evidence>
<dbReference type="RefSeq" id="WP_343785134.1">
    <property type="nucleotide sequence ID" value="NZ_BAAAFH010000003.1"/>
</dbReference>
<comment type="caution">
    <text evidence="1">The sequence shown here is derived from an EMBL/GenBank/DDBJ whole genome shotgun (WGS) entry which is preliminary data.</text>
</comment>
<organism evidence="1 2">
    <name type="scientific">Wandonia haliotis</name>
    <dbReference type="NCBI Taxonomy" id="574963"/>
    <lineage>
        <taxon>Bacteria</taxon>
        <taxon>Pseudomonadati</taxon>
        <taxon>Bacteroidota</taxon>
        <taxon>Flavobacteriia</taxon>
        <taxon>Flavobacteriales</taxon>
        <taxon>Crocinitomicaceae</taxon>
        <taxon>Wandonia</taxon>
    </lineage>
</organism>